<dbReference type="EMBL" id="SNZA01000004">
    <property type="protein sequence ID" value="TDR12680.1"/>
    <property type="molecule type" value="Genomic_DNA"/>
</dbReference>
<dbReference type="Gene3D" id="1.10.10.10">
    <property type="entry name" value="Winged helix-like DNA-binding domain superfamily/Winged helix DNA-binding domain"/>
    <property type="match status" value="1"/>
</dbReference>
<sequence length="299" mass="34335">MYDLNDLKSFVSVVETGNLSSSAKHLGVSKSTLSRRISHLEEVMRQPLMRRQANKMFANDAGKAFLPYAKSILDTVLRAHRTVDELKETVTGRLTVGLFSGLSRSWATRELFRFLDDFPEAQIDVYTVTDFQDIREQTDVVLYMGELRGGTFKSELLGELDCGVYAHKRYLDQHGPIDTIEALEEHDWVNLHNFFGNDQMSALFHPEHGYKEIRMPRSRLTTDLMGFHLDCIVHGRGIGILPEDMVARREEFHPGELIRVLPEWQAPKLPLYLLYAFGHLPKRNQVLLTRLKNAYSNSK</sequence>
<evidence type="ECO:0000256" key="1">
    <source>
        <dbReference type="ARBA" id="ARBA00009437"/>
    </source>
</evidence>
<dbReference type="GO" id="GO:0003700">
    <property type="term" value="F:DNA-binding transcription factor activity"/>
    <property type="evidence" value="ECO:0007669"/>
    <property type="project" value="InterPro"/>
</dbReference>
<dbReference type="GO" id="GO:0006351">
    <property type="term" value="P:DNA-templated transcription"/>
    <property type="evidence" value="ECO:0007669"/>
    <property type="project" value="TreeGrafter"/>
</dbReference>
<dbReference type="Gene3D" id="3.40.190.290">
    <property type="match status" value="1"/>
</dbReference>
<evidence type="ECO:0000313" key="7">
    <source>
        <dbReference type="Proteomes" id="UP000295729"/>
    </source>
</evidence>
<name>A0A4R6X5F9_9GAMM</name>
<dbReference type="OrthoDB" id="6183733at2"/>
<evidence type="ECO:0000259" key="5">
    <source>
        <dbReference type="PROSITE" id="PS50931"/>
    </source>
</evidence>
<evidence type="ECO:0000313" key="6">
    <source>
        <dbReference type="EMBL" id="TDR12680.1"/>
    </source>
</evidence>
<reference evidence="6 7" key="1">
    <citation type="submission" date="2019-03" db="EMBL/GenBank/DDBJ databases">
        <title>Genomic Encyclopedia of Type Strains, Phase IV (KMG-IV): sequencing the most valuable type-strain genomes for metagenomic binning, comparative biology and taxonomic classification.</title>
        <authorList>
            <person name="Goeker M."/>
        </authorList>
    </citation>
    <scope>NUCLEOTIDE SEQUENCE [LARGE SCALE GENOMIC DNA]</scope>
    <source>
        <strain evidence="6 7">DSM 5604</strain>
    </source>
</reference>
<keyword evidence="2" id="KW-0805">Transcription regulation</keyword>
<dbReference type="GO" id="GO:0043565">
    <property type="term" value="F:sequence-specific DNA binding"/>
    <property type="evidence" value="ECO:0007669"/>
    <property type="project" value="TreeGrafter"/>
</dbReference>
<dbReference type="Pfam" id="PF00126">
    <property type="entry name" value="HTH_1"/>
    <property type="match status" value="1"/>
</dbReference>
<dbReference type="SUPFAM" id="SSF46785">
    <property type="entry name" value="Winged helix' DNA-binding domain"/>
    <property type="match status" value="1"/>
</dbReference>
<dbReference type="InterPro" id="IPR005119">
    <property type="entry name" value="LysR_subst-bd"/>
</dbReference>
<keyword evidence="4" id="KW-0804">Transcription</keyword>
<feature type="domain" description="HTH lysR-type" evidence="5">
    <location>
        <begin position="1"/>
        <end position="59"/>
    </location>
</feature>
<keyword evidence="7" id="KW-1185">Reference proteome</keyword>
<dbReference type="SUPFAM" id="SSF53850">
    <property type="entry name" value="Periplasmic binding protein-like II"/>
    <property type="match status" value="1"/>
</dbReference>
<dbReference type="Proteomes" id="UP000295729">
    <property type="component" value="Unassembled WGS sequence"/>
</dbReference>
<protein>
    <submittedName>
        <fullName evidence="6">DNA-binding transcriptional LysR family regulator</fullName>
    </submittedName>
</protein>
<dbReference type="AlphaFoldDB" id="A0A4R6X5F9"/>
<dbReference type="PROSITE" id="PS50931">
    <property type="entry name" value="HTH_LYSR"/>
    <property type="match status" value="1"/>
</dbReference>
<dbReference type="InterPro" id="IPR058163">
    <property type="entry name" value="LysR-type_TF_proteobact-type"/>
</dbReference>
<evidence type="ECO:0000256" key="4">
    <source>
        <dbReference type="ARBA" id="ARBA00023163"/>
    </source>
</evidence>
<evidence type="ECO:0000256" key="3">
    <source>
        <dbReference type="ARBA" id="ARBA00023125"/>
    </source>
</evidence>
<dbReference type="PANTHER" id="PTHR30537">
    <property type="entry name" value="HTH-TYPE TRANSCRIPTIONAL REGULATOR"/>
    <property type="match status" value="1"/>
</dbReference>
<keyword evidence="3 6" id="KW-0238">DNA-binding</keyword>
<dbReference type="PANTHER" id="PTHR30537:SF66">
    <property type="entry name" value="IRON-REGULATED VIRULENCE REGULATORY PROTEIN IRGB"/>
    <property type="match status" value="1"/>
</dbReference>
<dbReference type="RefSeq" id="WP_133563583.1">
    <property type="nucleotide sequence ID" value="NZ_SNZA01000004.1"/>
</dbReference>
<dbReference type="InterPro" id="IPR036388">
    <property type="entry name" value="WH-like_DNA-bd_sf"/>
</dbReference>
<organism evidence="6 7">
    <name type="scientific">Marinomonas communis</name>
    <dbReference type="NCBI Taxonomy" id="28254"/>
    <lineage>
        <taxon>Bacteria</taxon>
        <taxon>Pseudomonadati</taxon>
        <taxon>Pseudomonadota</taxon>
        <taxon>Gammaproteobacteria</taxon>
        <taxon>Oceanospirillales</taxon>
        <taxon>Oceanospirillaceae</taxon>
        <taxon>Marinomonas</taxon>
    </lineage>
</organism>
<proteinExistence type="inferred from homology"/>
<comment type="similarity">
    <text evidence="1">Belongs to the LysR transcriptional regulatory family.</text>
</comment>
<accession>A0A4R6X5F9</accession>
<evidence type="ECO:0000256" key="2">
    <source>
        <dbReference type="ARBA" id="ARBA00023015"/>
    </source>
</evidence>
<comment type="caution">
    <text evidence="6">The sequence shown here is derived from an EMBL/GenBank/DDBJ whole genome shotgun (WGS) entry which is preliminary data.</text>
</comment>
<dbReference type="Pfam" id="PF03466">
    <property type="entry name" value="LysR_substrate"/>
    <property type="match status" value="1"/>
</dbReference>
<dbReference type="InterPro" id="IPR000847">
    <property type="entry name" value="LysR_HTH_N"/>
</dbReference>
<gene>
    <name evidence="6" type="ORF">C8D85_2720</name>
</gene>
<dbReference type="InterPro" id="IPR036390">
    <property type="entry name" value="WH_DNA-bd_sf"/>
</dbReference>